<comment type="caution">
    <text evidence="2">The sequence shown here is derived from an EMBL/GenBank/DDBJ whole genome shotgun (WGS) entry which is preliminary data.</text>
</comment>
<accession>A0AAD2FLH0</accession>
<keyword evidence="3" id="KW-1185">Reference proteome</keyword>
<reference evidence="2" key="1">
    <citation type="submission" date="2023-08" db="EMBL/GenBank/DDBJ databases">
        <authorList>
            <person name="Audoor S."/>
            <person name="Bilcke G."/>
        </authorList>
    </citation>
    <scope>NUCLEOTIDE SEQUENCE</scope>
</reference>
<sequence>MAAATAPTAPTVAAPTAPAAAPAAPTPQLTAYHEFFGNTTLDPHQQDYQALMRAYRVYNSAELSTSAYPMAYLSLINDNGNLFYLLVHAPAFYKSTAWEFPQDAFMSPGTGTEENVPKDLERALDILQLNPDDSSIGPFQDTDANIKQAKTRHYIPLPHRYVHLVLGRQVPVRKGFIDLAAAIKNTGDEIECPELTDWLLLSLVRAGAGAPPTLATTLPDRPFDDAALKVQRRELLEQHLPGLKEASLLSMLGIQQSLAQSVNELVRTQKDAQTETTARDAKAKVPRSVDEFFGPMLHKLLSVLHVQDTSQCPPVWSEWASQPKKADLDVLETALRSQASSEATGGFGTVPIVTPDLVKKVKAVKLGGNDTDDLEEGIHPFSIVLPSYGGSDVGVTKAARERAAAYAEVHGGSGASLQDAIALRKPTVHIPDTFSKARSHLMGLLTLWQVLLPFSHPFLRAYGMFLQQYVRDEANFTALLDKLPRPEPKPALFLRAVQVRMVNYWQSVESSMSYQPDPPNFVDILVQIRQRSDSWIAALPANYWSEPAAQLPTAPWNGGYLPYMMPPGMVPMSSDSSGASSLTPHSLGYPPFFNGFFPPQGGGIKPGEDDQKSKGKNSLQVKNSTHVPELIQFRKLALATAFPKAEQKAGSPPPEITHNGTKVQMCVGYHVKGKCWEKCP</sequence>
<dbReference type="Proteomes" id="UP001295423">
    <property type="component" value="Unassembled WGS sequence"/>
</dbReference>
<name>A0AAD2FLH0_9STRA</name>
<dbReference type="EMBL" id="CAKOGP040000979">
    <property type="protein sequence ID" value="CAJ1940916.1"/>
    <property type="molecule type" value="Genomic_DNA"/>
</dbReference>
<proteinExistence type="predicted"/>
<feature type="region of interest" description="Disordered" evidence="1">
    <location>
        <begin position="1"/>
        <end position="24"/>
    </location>
</feature>
<gene>
    <name evidence="2" type="ORF">CYCCA115_LOCUS7273</name>
</gene>
<evidence type="ECO:0000313" key="3">
    <source>
        <dbReference type="Proteomes" id="UP001295423"/>
    </source>
</evidence>
<protein>
    <submittedName>
        <fullName evidence="2">Uncharacterized protein</fullName>
    </submittedName>
</protein>
<organism evidence="2 3">
    <name type="scientific">Cylindrotheca closterium</name>
    <dbReference type="NCBI Taxonomy" id="2856"/>
    <lineage>
        <taxon>Eukaryota</taxon>
        <taxon>Sar</taxon>
        <taxon>Stramenopiles</taxon>
        <taxon>Ochrophyta</taxon>
        <taxon>Bacillariophyta</taxon>
        <taxon>Bacillariophyceae</taxon>
        <taxon>Bacillariophycidae</taxon>
        <taxon>Bacillariales</taxon>
        <taxon>Bacillariaceae</taxon>
        <taxon>Cylindrotheca</taxon>
    </lineage>
</organism>
<evidence type="ECO:0000256" key="1">
    <source>
        <dbReference type="SAM" id="MobiDB-lite"/>
    </source>
</evidence>
<feature type="region of interest" description="Disordered" evidence="1">
    <location>
        <begin position="600"/>
        <end position="623"/>
    </location>
</feature>
<evidence type="ECO:0000313" key="2">
    <source>
        <dbReference type="EMBL" id="CAJ1940916.1"/>
    </source>
</evidence>
<dbReference type="AlphaFoldDB" id="A0AAD2FLH0"/>